<feature type="region of interest" description="Disordered" evidence="1">
    <location>
        <begin position="1"/>
        <end position="71"/>
    </location>
</feature>
<dbReference type="Proteomes" id="UP001596052">
    <property type="component" value="Unassembled WGS sequence"/>
</dbReference>
<accession>A0ABW0KYB9</accession>
<feature type="transmembrane region" description="Helical" evidence="2">
    <location>
        <begin position="361"/>
        <end position="381"/>
    </location>
</feature>
<name>A0ABW0KYB9_9BACT</name>
<feature type="transmembrane region" description="Helical" evidence="2">
    <location>
        <begin position="257"/>
        <end position="277"/>
    </location>
</feature>
<gene>
    <name evidence="3" type="ORF">ACFQDI_21750</name>
</gene>
<sequence>MSELTLPPVTLLSSSPQPLADGGAKGSMIEEAERKGPDRLDAELQNGGGQECPRSLQSGGPLAVKGGNDSSTVAEPMVKRRGFFEKVGAGLEWVFGFVALLVLVAGCSVVPVLNFLSLGYLLQASGTVARTGRFRDGFIGVRKAAVLGSLTAGTWIVVWPARLVSKMWKDAELIAPGSGVARAWHAGLVVVIVITLAHLSWSCVRGGKLRHFLWPQPLRFVRWLRTGQKFEGVQSRITDYVVGLHLPTYFWLGLRGFIGALVWLIVPVGILLAATRLPVGGSVLLSLLGGLLLLLVAIHLPFLQARFAESGRFGAMFELREVRRLFLRAPLAFWFSLLITLLFAMPLYLLKIELTPKELAWLPSLLFVTFIFPARVLTGWAMSRAMRHEQPRHWFARWTARLGMVPVAVAYTVFVYFMPYVSWNGAWSLLEQHAFLVPAPLMAL</sequence>
<evidence type="ECO:0000256" key="1">
    <source>
        <dbReference type="SAM" id="MobiDB-lite"/>
    </source>
</evidence>
<evidence type="ECO:0000256" key="2">
    <source>
        <dbReference type="SAM" id="Phobius"/>
    </source>
</evidence>
<keyword evidence="2" id="KW-0472">Membrane</keyword>
<feature type="transmembrane region" description="Helical" evidence="2">
    <location>
        <begin position="183"/>
        <end position="204"/>
    </location>
</feature>
<feature type="transmembrane region" description="Helical" evidence="2">
    <location>
        <begin position="144"/>
        <end position="163"/>
    </location>
</feature>
<organism evidence="3 4">
    <name type="scientific">Prosthecobacter fluviatilis</name>
    <dbReference type="NCBI Taxonomy" id="445931"/>
    <lineage>
        <taxon>Bacteria</taxon>
        <taxon>Pseudomonadati</taxon>
        <taxon>Verrucomicrobiota</taxon>
        <taxon>Verrucomicrobiia</taxon>
        <taxon>Verrucomicrobiales</taxon>
        <taxon>Verrucomicrobiaceae</taxon>
        <taxon>Prosthecobacter</taxon>
    </lineage>
</organism>
<feature type="transmembrane region" description="Helical" evidence="2">
    <location>
        <begin position="93"/>
        <end position="123"/>
    </location>
</feature>
<feature type="compositionally biased region" description="Basic and acidic residues" evidence="1">
    <location>
        <begin position="31"/>
        <end position="42"/>
    </location>
</feature>
<evidence type="ECO:0000313" key="3">
    <source>
        <dbReference type="EMBL" id="MFC5457507.1"/>
    </source>
</evidence>
<feature type="compositionally biased region" description="Low complexity" evidence="1">
    <location>
        <begin position="1"/>
        <end position="19"/>
    </location>
</feature>
<dbReference type="Pfam" id="PF13197">
    <property type="entry name" value="DUF4013"/>
    <property type="match status" value="1"/>
</dbReference>
<proteinExistence type="predicted"/>
<keyword evidence="2" id="KW-0812">Transmembrane</keyword>
<evidence type="ECO:0000313" key="4">
    <source>
        <dbReference type="Proteomes" id="UP001596052"/>
    </source>
</evidence>
<feature type="transmembrane region" description="Helical" evidence="2">
    <location>
        <begin position="325"/>
        <end position="349"/>
    </location>
</feature>
<keyword evidence="4" id="KW-1185">Reference proteome</keyword>
<dbReference type="RefSeq" id="WP_377170884.1">
    <property type="nucleotide sequence ID" value="NZ_JBHSMQ010000011.1"/>
</dbReference>
<comment type="caution">
    <text evidence="3">The sequence shown here is derived from an EMBL/GenBank/DDBJ whole genome shotgun (WGS) entry which is preliminary data.</text>
</comment>
<protein>
    <submittedName>
        <fullName evidence="3">DUF4013 domain-containing protein</fullName>
    </submittedName>
</protein>
<keyword evidence="2" id="KW-1133">Transmembrane helix</keyword>
<dbReference type="InterPro" id="IPR025098">
    <property type="entry name" value="DUF4013"/>
</dbReference>
<feature type="transmembrane region" description="Helical" evidence="2">
    <location>
        <begin position="283"/>
        <end position="304"/>
    </location>
</feature>
<reference evidence="4" key="1">
    <citation type="journal article" date="2019" name="Int. J. Syst. Evol. Microbiol.">
        <title>The Global Catalogue of Microorganisms (GCM) 10K type strain sequencing project: providing services to taxonomists for standard genome sequencing and annotation.</title>
        <authorList>
            <consortium name="The Broad Institute Genomics Platform"/>
            <consortium name="The Broad Institute Genome Sequencing Center for Infectious Disease"/>
            <person name="Wu L."/>
            <person name="Ma J."/>
        </authorList>
    </citation>
    <scope>NUCLEOTIDE SEQUENCE [LARGE SCALE GENOMIC DNA]</scope>
    <source>
        <strain evidence="4">CGMCC 4.1469</strain>
    </source>
</reference>
<dbReference type="EMBL" id="JBHSMQ010000011">
    <property type="protein sequence ID" value="MFC5457507.1"/>
    <property type="molecule type" value="Genomic_DNA"/>
</dbReference>
<feature type="transmembrane region" description="Helical" evidence="2">
    <location>
        <begin position="402"/>
        <end position="421"/>
    </location>
</feature>